<dbReference type="AlphaFoldDB" id="A0A9D2FH91"/>
<feature type="domain" description="NodB homology" evidence="2">
    <location>
        <begin position="78"/>
        <end position="275"/>
    </location>
</feature>
<dbReference type="InterPro" id="IPR050248">
    <property type="entry name" value="Polysacc_deacetylase_ArnD"/>
</dbReference>
<dbReference type="GO" id="GO:0005975">
    <property type="term" value="P:carbohydrate metabolic process"/>
    <property type="evidence" value="ECO:0007669"/>
    <property type="project" value="InterPro"/>
</dbReference>
<dbReference type="Gene3D" id="3.20.20.370">
    <property type="entry name" value="Glycoside hydrolase/deacetylase"/>
    <property type="match status" value="1"/>
</dbReference>
<evidence type="ECO:0000259" key="2">
    <source>
        <dbReference type="PROSITE" id="PS51677"/>
    </source>
</evidence>
<dbReference type="PANTHER" id="PTHR10587">
    <property type="entry name" value="GLYCOSYL TRANSFERASE-RELATED"/>
    <property type="match status" value="1"/>
</dbReference>
<evidence type="ECO:0000313" key="4">
    <source>
        <dbReference type="Proteomes" id="UP000824065"/>
    </source>
</evidence>
<comment type="caution">
    <text evidence="3">The sequence shown here is derived from an EMBL/GenBank/DDBJ whole genome shotgun (WGS) entry which is preliminary data.</text>
</comment>
<dbReference type="InterPro" id="IPR002509">
    <property type="entry name" value="NODB_dom"/>
</dbReference>
<dbReference type="PANTHER" id="PTHR10587:SF125">
    <property type="entry name" value="POLYSACCHARIDE DEACETYLASE YHEN-RELATED"/>
    <property type="match status" value="1"/>
</dbReference>
<organism evidence="3 4">
    <name type="scientific">Candidatus Faecalibacterium gallistercoris</name>
    <dbReference type="NCBI Taxonomy" id="2838579"/>
    <lineage>
        <taxon>Bacteria</taxon>
        <taxon>Bacillati</taxon>
        <taxon>Bacillota</taxon>
        <taxon>Clostridia</taxon>
        <taxon>Eubacteriales</taxon>
        <taxon>Oscillospiraceae</taxon>
        <taxon>Faecalibacterium</taxon>
    </lineage>
</organism>
<name>A0A9D2FH91_9FIRM</name>
<accession>A0A9D2FH91</accession>
<protein>
    <submittedName>
        <fullName evidence="3">Polysaccharide deacetylase</fullName>
    </submittedName>
</protein>
<dbReference type="SUPFAM" id="SSF88713">
    <property type="entry name" value="Glycoside hydrolase/deacetylase"/>
    <property type="match status" value="1"/>
</dbReference>
<dbReference type="InterPro" id="IPR011330">
    <property type="entry name" value="Glyco_hydro/deAcase_b/a-brl"/>
</dbReference>
<reference evidence="3" key="1">
    <citation type="journal article" date="2021" name="PeerJ">
        <title>Extensive microbial diversity within the chicken gut microbiome revealed by metagenomics and culture.</title>
        <authorList>
            <person name="Gilroy R."/>
            <person name="Ravi A."/>
            <person name="Getino M."/>
            <person name="Pursley I."/>
            <person name="Horton D.L."/>
            <person name="Alikhan N.F."/>
            <person name="Baker D."/>
            <person name="Gharbi K."/>
            <person name="Hall N."/>
            <person name="Watson M."/>
            <person name="Adriaenssens E.M."/>
            <person name="Foster-Nyarko E."/>
            <person name="Jarju S."/>
            <person name="Secka A."/>
            <person name="Antonio M."/>
            <person name="Oren A."/>
            <person name="Chaudhuri R.R."/>
            <person name="La Ragione R."/>
            <person name="Hildebrand F."/>
            <person name="Pallen M.J."/>
        </authorList>
    </citation>
    <scope>NUCLEOTIDE SEQUENCE</scope>
    <source>
        <strain evidence="3">ChiBcec16-3735</strain>
    </source>
</reference>
<dbReference type="GO" id="GO:0016810">
    <property type="term" value="F:hydrolase activity, acting on carbon-nitrogen (but not peptide) bonds"/>
    <property type="evidence" value="ECO:0007669"/>
    <property type="project" value="InterPro"/>
</dbReference>
<feature type="region of interest" description="Disordered" evidence="1">
    <location>
        <begin position="41"/>
        <end position="72"/>
    </location>
</feature>
<dbReference type="Pfam" id="PF01522">
    <property type="entry name" value="Polysacc_deac_1"/>
    <property type="match status" value="1"/>
</dbReference>
<proteinExistence type="predicted"/>
<sequence length="285" mass="30291">MQRSFPTLRAAARWLLLAAVSAAAGFALGVTASRPAPLSQAAVIPTPPPAGQPAPGRGPGGSSLPGAAPPASQAELPPLVCLTFDDGPSRTTPAVLAALEEAEVPATFFVVANENNESYLPLIRQAAQAGCEIALHSASHRYSDIYRSADAFWEDIALLRQRIAPYVDDGEVRCLRFPGGSTNTVSRKYGGDALMGQLKEQAEEQGWRWVDWNVSAEDAAGKKLSAEEVCRNVTGGSAGLERCIVLMHDSATTGTTAEALPSIIRWYKEEGYTFCTVSQLYDALE</sequence>
<dbReference type="Proteomes" id="UP000824065">
    <property type="component" value="Unassembled WGS sequence"/>
</dbReference>
<evidence type="ECO:0000256" key="1">
    <source>
        <dbReference type="SAM" id="MobiDB-lite"/>
    </source>
</evidence>
<gene>
    <name evidence="3" type="ORF">H9725_07945</name>
</gene>
<reference evidence="3" key="2">
    <citation type="submission" date="2021-04" db="EMBL/GenBank/DDBJ databases">
        <authorList>
            <person name="Gilroy R."/>
        </authorList>
    </citation>
    <scope>NUCLEOTIDE SEQUENCE</scope>
    <source>
        <strain evidence="3">ChiBcec16-3735</strain>
    </source>
</reference>
<dbReference type="CDD" id="cd10944">
    <property type="entry name" value="CE4_SmPgdA_like"/>
    <property type="match status" value="1"/>
</dbReference>
<evidence type="ECO:0000313" key="3">
    <source>
        <dbReference type="EMBL" id="HIZ58493.1"/>
    </source>
</evidence>
<dbReference type="PROSITE" id="PS51677">
    <property type="entry name" value="NODB"/>
    <property type="match status" value="1"/>
</dbReference>
<dbReference type="EMBL" id="DXBJ01000057">
    <property type="protein sequence ID" value="HIZ58493.1"/>
    <property type="molecule type" value="Genomic_DNA"/>
</dbReference>